<dbReference type="EMBL" id="FRCB01000002">
    <property type="protein sequence ID" value="SHL61217.1"/>
    <property type="molecule type" value="Genomic_DNA"/>
</dbReference>
<evidence type="ECO:0000313" key="1">
    <source>
        <dbReference type="EMBL" id="SHL61217.1"/>
    </source>
</evidence>
<name>A0A1M7C211_9RHOB</name>
<reference evidence="1 2" key="1">
    <citation type="submission" date="2016-11" db="EMBL/GenBank/DDBJ databases">
        <authorList>
            <person name="Varghese N."/>
            <person name="Submissions S."/>
        </authorList>
    </citation>
    <scope>NUCLEOTIDE SEQUENCE [LARGE SCALE GENOMIC DNA]</scope>
    <source>
        <strain evidence="1 2">DSM 28249</strain>
    </source>
</reference>
<keyword evidence="2" id="KW-1185">Reference proteome</keyword>
<dbReference type="AlphaFoldDB" id="A0A1M7C211"/>
<accession>A0A1M7C211</accession>
<gene>
    <name evidence="1" type="ORF">SAMN05443432_1021</name>
</gene>
<evidence type="ECO:0000313" key="2">
    <source>
        <dbReference type="Proteomes" id="UP000322545"/>
    </source>
</evidence>
<sequence length="98" mass="11394">MHNDLNLRRRVLTMSYLRYVEADLSWRRACAAARGWFPDGDRPPRRTIGAPKSPVRQVYDRRQRALAQFIAARLKMSQAKARLDRKGPEILLLELYGA</sequence>
<dbReference type="RefSeq" id="WP_188129859.1">
    <property type="nucleotide sequence ID" value="NZ_FRCB01000002.1"/>
</dbReference>
<dbReference type="Proteomes" id="UP000322545">
    <property type="component" value="Unassembled WGS sequence"/>
</dbReference>
<organism evidence="1 2">
    <name type="scientific">Roseovarius litoreus</name>
    <dbReference type="NCBI Taxonomy" id="1155722"/>
    <lineage>
        <taxon>Bacteria</taxon>
        <taxon>Pseudomonadati</taxon>
        <taxon>Pseudomonadota</taxon>
        <taxon>Alphaproteobacteria</taxon>
        <taxon>Rhodobacterales</taxon>
        <taxon>Roseobacteraceae</taxon>
        <taxon>Roseovarius</taxon>
    </lineage>
</organism>
<protein>
    <submittedName>
        <fullName evidence="1">Uncharacterized protein</fullName>
    </submittedName>
</protein>
<proteinExistence type="predicted"/>